<dbReference type="Proteomes" id="UP000008461">
    <property type="component" value="Chromosome"/>
</dbReference>
<dbReference type="InterPro" id="IPR050559">
    <property type="entry name" value="P-Pant_transferase_sf"/>
</dbReference>
<dbReference type="InterPro" id="IPR037143">
    <property type="entry name" value="4-PPantetheinyl_Trfase_dom_sf"/>
</dbReference>
<dbReference type="AlphaFoldDB" id="F4KU97"/>
<dbReference type="Pfam" id="PF01648">
    <property type="entry name" value="ACPS"/>
    <property type="match status" value="1"/>
</dbReference>
<accession>F4KU97</accession>
<protein>
    <submittedName>
        <fullName evidence="4">4'-phosphopantetheinyl transferase</fullName>
    </submittedName>
</protein>
<reference evidence="4 5" key="1">
    <citation type="journal article" date="2011" name="Stand. Genomic Sci.">
        <title>Complete genome sequence of Haliscomenobacter hydrossis type strain (O).</title>
        <authorList>
            <consortium name="US DOE Joint Genome Institute (JGI-PGF)"/>
            <person name="Daligault H."/>
            <person name="Lapidus A."/>
            <person name="Zeytun A."/>
            <person name="Nolan M."/>
            <person name="Lucas S."/>
            <person name="Del Rio T.G."/>
            <person name="Tice H."/>
            <person name="Cheng J.F."/>
            <person name="Tapia R."/>
            <person name="Han C."/>
            <person name="Goodwin L."/>
            <person name="Pitluck S."/>
            <person name="Liolios K."/>
            <person name="Pagani I."/>
            <person name="Ivanova N."/>
            <person name="Huntemann M."/>
            <person name="Mavromatis K."/>
            <person name="Mikhailova N."/>
            <person name="Pati A."/>
            <person name="Chen A."/>
            <person name="Palaniappan K."/>
            <person name="Land M."/>
            <person name="Hauser L."/>
            <person name="Brambilla E.M."/>
            <person name="Rohde M."/>
            <person name="Verbarg S."/>
            <person name="Goker M."/>
            <person name="Bristow J."/>
            <person name="Eisen J.A."/>
            <person name="Markowitz V."/>
            <person name="Hugenholtz P."/>
            <person name="Kyrpides N.C."/>
            <person name="Klenk H.P."/>
            <person name="Woyke T."/>
        </authorList>
    </citation>
    <scope>NUCLEOTIDE SEQUENCE [LARGE SCALE GENOMIC DNA]</scope>
    <source>
        <strain evidence="5">ATCC 27775 / DSM 1100 / LMG 10767 / O</strain>
    </source>
</reference>
<comment type="similarity">
    <text evidence="1">Belongs to the P-Pant transferase superfamily. Gsp/Sfp/HetI/AcpT family.</text>
</comment>
<evidence type="ECO:0000259" key="3">
    <source>
        <dbReference type="Pfam" id="PF01648"/>
    </source>
</evidence>
<dbReference type="GO" id="GO:0019878">
    <property type="term" value="P:lysine biosynthetic process via aminoadipic acid"/>
    <property type="evidence" value="ECO:0007669"/>
    <property type="project" value="TreeGrafter"/>
</dbReference>
<dbReference type="OrthoDB" id="1190494at2"/>
<dbReference type="KEGG" id="hhy:Halhy_2316"/>
<dbReference type="RefSeq" id="WP_013764744.1">
    <property type="nucleotide sequence ID" value="NC_015510.1"/>
</dbReference>
<proteinExistence type="inferred from homology"/>
<feature type="domain" description="4'-phosphopantetheinyl transferase" evidence="3">
    <location>
        <begin position="107"/>
        <end position="161"/>
    </location>
</feature>
<organism evidence="4 5">
    <name type="scientific">Haliscomenobacter hydrossis (strain ATCC 27775 / DSM 1100 / LMG 10767 / O)</name>
    <dbReference type="NCBI Taxonomy" id="760192"/>
    <lineage>
        <taxon>Bacteria</taxon>
        <taxon>Pseudomonadati</taxon>
        <taxon>Bacteroidota</taxon>
        <taxon>Saprospiria</taxon>
        <taxon>Saprospirales</taxon>
        <taxon>Haliscomenobacteraceae</taxon>
        <taxon>Haliscomenobacter</taxon>
    </lineage>
</organism>
<evidence type="ECO:0000313" key="5">
    <source>
        <dbReference type="Proteomes" id="UP000008461"/>
    </source>
</evidence>
<keyword evidence="2 4" id="KW-0808">Transferase</keyword>
<dbReference type="HOGENOM" id="CLU_104083_1_0_10"/>
<dbReference type="SUPFAM" id="SSF56214">
    <property type="entry name" value="4'-phosphopantetheinyl transferase"/>
    <property type="match status" value="2"/>
</dbReference>
<dbReference type="GO" id="GO:0005829">
    <property type="term" value="C:cytosol"/>
    <property type="evidence" value="ECO:0007669"/>
    <property type="project" value="TreeGrafter"/>
</dbReference>
<sequence>MPLTHQEKLIGTSAQCALWRIEEPEEWFLQQLQLSPVEHAELESIKGWRRMEWLAVRQLVAELVPGAGRSVLVKDEHGKPHLHNSSLHVSISHSHHLAAAMVGETIVGIDIQKIVEKIGRLAPRFLSAAELDFIPPVQHRIEQLHVCWCAKEALYKAYGKREIDFCVHLLLDPFVYSPSGGEFKGRVIKGDFVAEFELRYVLVEGCMLVTAVTPILRANSLPFVADWPVQT</sequence>
<evidence type="ECO:0000256" key="1">
    <source>
        <dbReference type="ARBA" id="ARBA00010990"/>
    </source>
</evidence>
<dbReference type="PANTHER" id="PTHR12215:SF10">
    <property type="entry name" value="L-AMINOADIPATE-SEMIALDEHYDE DEHYDROGENASE-PHOSPHOPANTETHEINYL TRANSFERASE"/>
    <property type="match status" value="1"/>
</dbReference>
<dbReference type="InterPro" id="IPR008278">
    <property type="entry name" value="4-PPantetheinyl_Trfase_dom"/>
</dbReference>
<evidence type="ECO:0000313" key="4">
    <source>
        <dbReference type="EMBL" id="AEE50194.1"/>
    </source>
</evidence>
<gene>
    <name evidence="4" type="ordered locus">Halhy_2316</name>
</gene>
<dbReference type="PANTHER" id="PTHR12215">
    <property type="entry name" value="PHOSPHOPANTETHEINE TRANSFERASE"/>
    <property type="match status" value="1"/>
</dbReference>
<keyword evidence="5" id="KW-1185">Reference proteome</keyword>
<dbReference type="GO" id="GO:0008897">
    <property type="term" value="F:holo-[acyl-carrier-protein] synthase activity"/>
    <property type="evidence" value="ECO:0007669"/>
    <property type="project" value="InterPro"/>
</dbReference>
<dbReference type="Gene3D" id="3.90.470.20">
    <property type="entry name" value="4'-phosphopantetheinyl transferase domain"/>
    <property type="match status" value="1"/>
</dbReference>
<dbReference type="GO" id="GO:0000287">
    <property type="term" value="F:magnesium ion binding"/>
    <property type="evidence" value="ECO:0007669"/>
    <property type="project" value="InterPro"/>
</dbReference>
<evidence type="ECO:0000256" key="2">
    <source>
        <dbReference type="ARBA" id="ARBA00022679"/>
    </source>
</evidence>
<dbReference type="EMBL" id="CP002691">
    <property type="protein sequence ID" value="AEE50194.1"/>
    <property type="molecule type" value="Genomic_DNA"/>
</dbReference>
<name>F4KU97_HALH1</name>
<reference key="2">
    <citation type="submission" date="2011-04" db="EMBL/GenBank/DDBJ databases">
        <title>Complete sequence of chromosome of Haliscomenobacter hydrossis DSM 1100.</title>
        <authorList>
            <consortium name="US DOE Joint Genome Institute (JGI-PGF)"/>
            <person name="Lucas S."/>
            <person name="Han J."/>
            <person name="Lapidus A."/>
            <person name="Bruce D."/>
            <person name="Goodwin L."/>
            <person name="Pitluck S."/>
            <person name="Peters L."/>
            <person name="Kyrpides N."/>
            <person name="Mavromatis K."/>
            <person name="Ivanova N."/>
            <person name="Ovchinnikova G."/>
            <person name="Pagani I."/>
            <person name="Daligault H."/>
            <person name="Detter J.C."/>
            <person name="Han C."/>
            <person name="Land M."/>
            <person name="Hauser L."/>
            <person name="Markowitz V."/>
            <person name="Cheng J.-F."/>
            <person name="Hugenholtz P."/>
            <person name="Woyke T."/>
            <person name="Wu D."/>
            <person name="Verbarg S."/>
            <person name="Frueling A."/>
            <person name="Brambilla E."/>
            <person name="Klenk H.-P."/>
            <person name="Eisen J.A."/>
        </authorList>
    </citation>
    <scope>NUCLEOTIDE SEQUENCE</scope>
    <source>
        <strain>DSM 1100</strain>
    </source>
</reference>
<dbReference type="eggNOG" id="COG2091">
    <property type="taxonomic scope" value="Bacteria"/>
</dbReference>
<dbReference type="STRING" id="760192.Halhy_2316"/>